<gene>
    <name evidence="1" type="ORF">EV182_007350</name>
</gene>
<feature type="non-terminal residue" evidence="1">
    <location>
        <position position="229"/>
    </location>
</feature>
<proteinExistence type="predicted"/>
<accession>A0ACC1HNZ5</accession>
<protein>
    <submittedName>
        <fullName evidence="1">Uncharacterized protein</fullName>
    </submittedName>
</protein>
<organism evidence="1 2">
    <name type="scientific">Spiromyces aspiralis</name>
    <dbReference type="NCBI Taxonomy" id="68401"/>
    <lineage>
        <taxon>Eukaryota</taxon>
        <taxon>Fungi</taxon>
        <taxon>Fungi incertae sedis</taxon>
        <taxon>Zoopagomycota</taxon>
        <taxon>Kickxellomycotina</taxon>
        <taxon>Kickxellomycetes</taxon>
        <taxon>Kickxellales</taxon>
        <taxon>Kickxellaceae</taxon>
        <taxon>Spiromyces</taxon>
    </lineage>
</organism>
<keyword evidence="2" id="KW-1185">Reference proteome</keyword>
<comment type="caution">
    <text evidence="1">The sequence shown here is derived from an EMBL/GenBank/DDBJ whole genome shotgun (WGS) entry which is preliminary data.</text>
</comment>
<evidence type="ECO:0000313" key="2">
    <source>
        <dbReference type="Proteomes" id="UP001145114"/>
    </source>
</evidence>
<reference evidence="1" key="1">
    <citation type="submission" date="2022-06" db="EMBL/GenBank/DDBJ databases">
        <title>Phylogenomic reconstructions and comparative analyses of Kickxellomycotina fungi.</title>
        <authorList>
            <person name="Reynolds N.K."/>
            <person name="Stajich J.E."/>
            <person name="Barry K."/>
            <person name="Grigoriev I.V."/>
            <person name="Crous P."/>
            <person name="Smith M.E."/>
        </authorList>
    </citation>
    <scope>NUCLEOTIDE SEQUENCE</scope>
    <source>
        <strain evidence="1">RSA 2271</strain>
    </source>
</reference>
<name>A0ACC1HNZ5_9FUNG</name>
<evidence type="ECO:0000313" key="1">
    <source>
        <dbReference type="EMBL" id="KAJ1676868.1"/>
    </source>
</evidence>
<sequence length="229" mass="25809">MHFGMTGDIKFKDMADEPIRIERFNLGTDWPPKYTKFWMIFSGADPGDEVSMAFTDPRRLGRVRLVDNDPTVQPPLSELGFDPILSPPTLEIFMELARKRKVPVKALLLDQKFSAGVGNWIADEVLFQSRIHPAQYAHTLSDAQLATMLERMVYICKTAVKCKGDMRNFPKEWLFHYRWGKGKNVNQLPDGRKIIHDTVGGRTTAIVPDVQKLPGKVAVAKVAAVKGSK</sequence>
<dbReference type="Proteomes" id="UP001145114">
    <property type="component" value="Unassembled WGS sequence"/>
</dbReference>
<dbReference type="EMBL" id="JAMZIH010003368">
    <property type="protein sequence ID" value="KAJ1676868.1"/>
    <property type="molecule type" value="Genomic_DNA"/>
</dbReference>